<name>A0ABP8M7U3_9BACT</name>
<dbReference type="InterPro" id="IPR013320">
    <property type="entry name" value="ConA-like_dom_sf"/>
</dbReference>
<dbReference type="Pfam" id="PF13385">
    <property type="entry name" value="Laminin_G_3"/>
    <property type="match status" value="1"/>
</dbReference>
<keyword evidence="3" id="KW-1185">Reference proteome</keyword>
<comment type="caution">
    <text evidence="2">The sequence shown here is derived from an EMBL/GenBank/DDBJ whole genome shotgun (WGS) entry which is preliminary data.</text>
</comment>
<dbReference type="SUPFAM" id="SSF49899">
    <property type="entry name" value="Concanavalin A-like lectins/glucanases"/>
    <property type="match status" value="1"/>
</dbReference>
<sequence length="48" mass="5140">MIGGHRTGDGRNFDGMIDEVAIWNRVLSASEIDAIYNNGTAAACLTEL</sequence>
<dbReference type="PROSITE" id="PS51828">
    <property type="entry name" value="PTX_2"/>
    <property type="match status" value="1"/>
</dbReference>
<dbReference type="EMBL" id="BAABGA010000006">
    <property type="protein sequence ID" value="GAA4444451.1"/>
    <property type="molecule type" value="Genomic_DNA"/>
</dbReference>
<dbReference type="Gene3D" id="2.60.120.200">
    <property type="match status" value="1"/>
</dbReference>
<dbReference type="InterPro" id="IPR001759">
    <property type="entry name" value="PTX_dom"/>
</dbReference>
<dbReference type="Proteomes" id="UP001500840">
    <property type="component" value="Unassembled WGS sequence"/>
</dbReference>
<evidence type="ECO:0000313" key="3">
    <source>
        <dbReference type="Proteomes" id="UP001500840"/>
    </source>
</evidence>
<organism evidence="2 3">
    <name type="scientific">Novipirellula rosea</name>
    <dbReference type="NCBI Taxonomy" id="1031540"/>
    <lineage>
        <taxon>Bacteria</taxon>
        <taxon>Pseudomonadati</taxon>
        <taxon>Planctomycetota</taxon>
        <taxon>Planctomycetia</taxon>
        <taxon>Pirellulales</taxon>
        <taxon>Pirellulaceae</taxon>
        <taxon>Novipirellula</taxon>
    </lineage>
</organism>
<protein>
    <recommendedName>
        <fullName evidence="1">Pentraxin (PTX) domain-containing protein</fullName>
    </recommendedName>
</protein>
<gene>
    <name evidence="2" type="ORF">GCM10023156_02810</name>
</gene>
<feature type="domain" description="Pentraxin (PTX)" evidence="1">
    <location>
        <begin position="1"/>
        <end position="48"/>
    </location>
</feature>
<accession>A0ABP8M7U3</accession>
<evidence type="ECO:0000259" key="1">
    <source>
        <dbReference type="PROSITE" id="PS51828"/>
    </source>
</evidence>
<proteinExistence type="predicted"/>
<reference evidence="3" key="1">
    <citation type="journal article" date="2019" name="Int. J. Syst. Evol. Microbiol.">
        <title>The Global Catalogue of Microorganisms (GCM) 10K type strain sequencing project: providing services to taxonomists for standard genome sequencing and annotation.</title>
        <authorList>
            <consortium name="The Broad Institute Genomics Platform"/>
            <consortium name="The Broad Institute Genome Sequencing Center for Infectious Disease"/>
            <person name="Wu L."/>
            <person name="Ma J."/>
        </authorList>
    </citation>
    <scope>NUCLEOTIDE SEQUENCE [LARGE SCALE GENOMIC DNA]</scope>
    <source>
        <strain evidence="3">JCM 17759</strain>
    </source>
</reference>
<evidence type="ECO:0000313" key="2">
    <source>
        <dbReference type="EMBL" id="GAA4444451.1"/>
    </source>
</evidence>